<name>A0ABY3SKK3_9BACL</name>
<proteinExistence type="predicted"/>
<dbReference type="EMBL" id="CP090978">
    <property type="protein sequence ID" value="UJF34582.1"/>
    <property type="molecule type" value="Genomic_DNA"/>
</dbReference>
<sequence>MKVLHICSYYIGNKLYMNLVEQLSLLELSQDVFIPIRSVDEIGKNQLSLEFNTVNYVYRNIIKRHHKLLFLNKINKQKSEIEQSILLDNIDIIHAHTVFSDGGTAYQLNKKFGTEYIINVRNTDLNIFYKYGIHLRGFMYKVLLKAKAVIFISHAYKQKMFSRLPSKIIEKIEKKSYVIPNGIDDEWHEYAPVMKEKNSSISKKLTLLFIGLLDKNKNLGAVIKSCAKLREEGYNVNLHVVGNGPMEKRYITLCERLKLDSNTVIFHGYESDKKKIINIMDESDIFVMPSYKETFGIVYIEAMSRGLPLIYTKNEGIDGFFNNGEVGLPVDPFDINEIVESIKKIAYKNDEQLSNNCILNAKRFNWRSIANEYLEIYKNQVN</sequence>
<dbReference type="Pfam" id="PF13439">
    <property type="entry name" value="Glyco_transf_4"/>
    <property type="match status" value="1"/>
</dbReference>
<feature type="domain" description="Glycosyl transferase family 1" evidence="2">
    <location>
        <begin position="195"/>
        <end position="363"/>
    </location>
</feature>
<evidence type="ECO:0000259" key="3">
    <source>
        <dbReference type="Pfam" id="PF13439"/>
    </source>
</evidence>
<accession>A0ABY3SKK3</accession>
<gene>
    <name evidence="4" type="ORF">L0M14_05235</name>
</gene>
<dbReference type="InterPro" id="IPR028098">
    <property type="entry name" value="Glyco_trans_4-like_N"/>
</dbReference>
<organism evidence="4 5">
    <name type="scientific">Paenibacillus hexagrammi</name>
    <dbReference type="NCBI Taxonomy" id="2908839"/>
    <lineage>
        <taxon>Bacteria</taxon>
        <taxon>Bacillati</taxon>
        <taxon>Bacillota</taxon>
        <taxon>Bacilli</taxon>
        <taxon>Bacillales</taxon>
        <taxon>Paenibacillaceae</taxon>
        <taxon>Paenibacillus</taxon>
    </lineage>
</organism>
<evidence type="ECO:0000259" key="2">
    <source>
        <dbReference type="Pfam" id="PF00534"/>
    </source>
</evidence>
<dbReference type="Proteomes" id="UP001649230">
    <property type="component" value="Chromosome"/>
</dbReference>
<evidence type="ECO:0000313" key="5">
    <source>
        <dbReference type="Proteomes" id="UP001649230"/>
    </source>
</evidence>
<dbReference type="Gene3D" id="3.40.50.2000">
    <property type="entry name" value="Glycogen Phosphorylase B"/>
    <property type="match status" value="2"/>
</dbReference>
<reference evidence="4 5" key="1">
    <citation type="journal article" date="2024" name="Int. J. Syst. Evol. Microbiol.">
        <title>Paenibacillus hexagrammi sp. nov., a novel bacterium isolated from the gut content of Hexagrammos agrammus.</title>
        <authorList>
            <person name="Jung H.K."/>
            <person name="Kim D.G."/>
            <person name="Zin H."/>
            <person name="Park J."/>
            <person name="Jung H."/>
            <person name="Kim Y.O."/>
            <person name="Kong H.J."/>
            <person name="Kim J.W."/>
            <person name="Kim Y.S."/>
        </authorList>
    </citation>
    <scope>NUCLEOTIDE SEQUENCE [LARGE SCALE GENOMIC DNA]</scope>
    <source>
        <strain evidence="4 5">YPD9-1</strain>
    </source>
</reference>
<evidence type="ECO:0000313" key="4">
    <source>
        <dbReference type="EMBL" id="UJF34582.1"/>
    </source>
</evidence>
<dbReference type="Pfam" id="PF00534">
    <property type="entry name" value="Glycos_transf_1"/>
    <property type="match status" value="1"/>
</dbReference>
<dbReference type="RefSeq" id="WP_235121156.1">
    <property type="nucleotide sequence ID" value="NZ_CP090978.1"/>
</dbReference>
<protein>
    <submittedName>
        <fullName evidence="4">Glycosyltransferase family 4 protein</fullName>
    </submittedName>
</protein>
<keyword evidence="1" id="KW-0808">Transferase</keyword>
<keyword evidence="5" id="KW-1185">Reference proteome</keyword>
<evidence type="ECO:0000256" key="1">
    <source>
        <dbReference type="ARBA" id="ARBA00022679"/>
    </source>
</evidence>
<dbReference type="PANTHER" id="PTHR46401:SF2">
    <property type="entry name" value="GLYCOSYLTRANSFERASE WBBK-RELATED"/>
    <property type="match status" value="1"/>
</dbReference>
<dbReference type="InterPro" id="IPR001296">
    <property type="entry name" value="Glyco_trans_1"/>
</dbReference>
<dbReference type="CDD" id="cd03801">
    <property type="entry name" value="GT4_PimA-like"/>
    <property type="match status" value="1"/>
</dbReference>
<dbReference type="PANTHER" id="PTHR46401">
    <property type="entry name" value="GLYCOSYLTRANSFERASE WBBK-RELATED"/>
    <property type="match status" value="1"/>
</dbReference>
<dbReference type="SUPFAM" id="SSF53756">
    <property type="entry name" value="UDP-Glycosyltransferase/glycogen phosphorylase"/>
    <property type="match status" value="1"/>
</dbReference>
<feature type="domain" description="Glycosyltransferase subfamily 4-like N-terminal" evidence="3">
    <location>
        <begin position="58"/>
        <end position="186"/>
    </location>
</feature>